<evidence type="ECO:0000256" key="4">
    <source>
        <dbReference type="ARBA" id="ARBA00013303"/>
    </source>
</evidence>
<dbReference type="RefSeq" id="WP_188689479.1">
    <property type="nucleotide sequence ID" value="NZ_BMIR01000002.1"/>
</dbReference>
<organism evidence="10 11">
    <name type="scientific">Pullulanibacillus camelliae</name>
    <dbReference type="NCBI Taxonomy" id="1707096"/>
    <lineage>
        <taxon>Bacteria</taxon>
        <taxon>Bacillati</taxon>
        <taxon>Bacillota</taxon>
        <taxon>Bacilli</taxon>
        <taxon>Bacillales</taxon>
        <taxon>Sporolactobacillaceae</taxon>
        <taxon>Pullulanibacillus</taxon>
    </lineage>
</organism>
<evidence type="ECO:0000256" key="5">
    <source>
        <dbReference type="ARBA" id="ARBA00022801"/>
    </source>
</evidence>
<feature type="domain" description="Beta galactosidase small chain/" evidence="9">
    <location>
        <begin position="757"/>
        <end position="1036"/>
    </location>
</feature>
<dbReference type="EC" id="3.2.1.23" evidence="3 8"/>
<evidence type="ECO:0000256" key="1">
    <source>
        <dbReference type="ARBA" id="ARBA00001412"/>
    </source>
</evidence>
<dbReference type="InterPro" id="IPR006102">
    <property type="entry name" value="Ig-like_GH2"/>
</dbReference>
<evidence type="ECO:0000256" key="2">
    <source>
        <dbReference type="ARBA" id="ARBA00007401"/>
    </source>
</evidence>
<dbReference type="InterPro" id="IPR017853">
    <property type="entry name" value="GH"/>
</dbReference>
<dbReference type="InterPro" id="IPR006101">
    <property type="entry name" value="Glyco_hydro_2"/>
</dbReference>
<reference evidence="10" key="2">
    <citation type="submission" date="2020-09" db="EMBL/GenBank/DDBJ databases">
        <authorList>
            <person name="Sun Q."/>
            <person name="Zhou Y."/>
        </authorList>
    </citation>
    <scope>NUCLEOTIDE SEQUENCE</scope>
    <source>
        <strain evidence="10">CGMCC 1.15371</strain>
    </source>
</reference>
<gene>
    <name evidence="10" type="ORF">GCM10011391_07990</name>
</gene>
<dbReference type="PROSITE" id="PS00608">
    <property type="entry name" value="GLYCOSYL_HYDROL_F2_2"/>
    <property type="match status" value="1"/>
</dbReference>
<dbReference type="InterPro" id="IPR014718">
    <property type="entry name" value="GH-type_carb-bd"/>
</dbReference>
<protein>
    <recommendedName>
        <fullName evidence="4 8">Beta-galactosidase</fullName>
        <ecNumber evidence="3 8">3.2.1.23</ecNumber>
    </recommendedName>
    <alternativeName>
        <fullName evidence="7 8">Lactase</fullName>
    </alternativeName>
</protein>
<dbReference type="InterPro" id="IPR036156">
    <property type="entry name" value="Beta-gal/glucu_dom_sf"/>
</dbReference>
<evidence type="ECO:0000259" key="9">
    <source>
        <dbReference type="SMART" id="SM01038"/>
    </source>
</evidence>
<dbReference type="SMART" id="SM01038">
    <property type="entry name" value="Bgal_small_N"/>
    <property type="match status" value="1"/>
</dbReference>
<keyword evidence="6 8" id="KW-0326">Glycosidase</keyword>
<keyword evidence="11" id="KW-1185">Reference proteome</keyword>
<dbReference type="Gene3D" id="2.70.98.10">
    <property type="match status" value="1"/>
</dbReference>
<comment type="caution">
    <text evidence="10">The sequence shown here is derived from an EMBL/GenBank/DDBJ whole genome shotgun (WGS) entry which is preliminary data.</text>
</comment>
<dbReference type="PANTHER" id="PTHR46323">
    <property type="entry name" value="BETA-GALACTOSIDASE"/>
    <property type="match status" value="1"/>
</dbReference>
<dbReference type="Gene3D" id="2.60.40.10">
    <property type="entry name" value="Immunoglobulins"/>
    <property type="match status" value="2"/>
</dbReference>
<dbReference type="InterPro" id="IPR006103">
    <property type="entry name" value="Glyco_hydro_2_cat"/>
</dbReference>
<keyword evidence="5 8" id="KW-0378">Hydrolase</keyword>
<dbReference type="SUPFAM" id="SSF49785">
    <property type="entry name" value="Galactose-binding domain-like"/>
    <property type="match status" value="1"/>
</dbReference>
<dbReference type="Gene3D" id="3.20.20.80">
    <property type="entry name" value="Glycosidases"/>
    <property type="match status" value="1"/>
</dbReference>
<dbReference type="GO" id="GO:0009341">
    <property type="term" value="C:beta-galactosidase complex"/>
    <property type="evidence" value="ECO:0007669"/>
    <property type="project" value="InterPro"/>
</dbReference>
<dbReference type="Pfam" id="PF00703">
    <property type="entry name" value="Glyco_hydro_2"/>
    <property type="match status" value="1"/>
</dbReference>
<dbReference type="Gene3D" id="2.60.120.260">
    <property type="entry name" value="Galactose-binding domain-like"/>
    <property type="match status" value="1"/>
</dbReference>
<evidence type="ECO:0000313" key="10">
    <source>
        <dbReference type="EMBL" id="GGE31726.1"/>
    </source>
</evidence>
<comment type="similarity">
    <text evidence="2 8">Belongs to the glycosyl hydrolase 2 family.</text>
</comment>
<reference evidence="10" key="1">
    <citation type="journal article" date="2014" name="Int. J. Syst. Evol. Microbiol.">
        <title>Complete genome sequence of Corynebacterium casei LMG S-19264T (=DSM 44701T), isolated from a smear-ripened cheese.</title>
        <authorList>
            <consortium name="US DOE Joint Genome Institute (JGI-PGF)"/>
            <person name="Walter F."/>
            <person name="Albersmeier A."/>
            <person name="Kalinowski J."/>
            <person name="Ruckert C."/>
        </authorList>
    </citation>
    <scope>NUCLEOTIDE SEQUENCE</scope>
    <source>
        <strain evidence="10">CGMCC 1.15371</strain>
    </source>
</reference>
<dbReference type="GO" id="GO:0030246">
    <property type="term" value="F:carbohydrate binding"/>
    <property type="evidence" value="ECO:0007669"/>
    <property type="project" value="InterPro"/>
</dbReference>
<dbReference type="Pfam" id="PF16353">
    <property type="entry name" value="LacZ_4"/>
    <property type="match status" value="1"/>
</dbReference>
<dbReference type="PROSITE" id="PS00719">
    <property type="entry name" value="GLYCOSYL_HYDROL_F2_1"/>
    <property type="match status" value="1"/>
</dbReference>
<proteinExistence type="inferred from homology"/>
<dbReference type="InterPro" id="IPR023232">
    <property type="entry name" value="Glyco_hydro_2_AS"/>
</dbReference>
<dbReference type="InterPro" id="IPR004199">
    <property type="entry name" value="B-gal_small/dom_5"/>
</dbReference>
<dbReference type="InterPro" id="IPR032312">
    <property type="entry name" value="LacZ_4"/>
</dbReference>
<dbReference type="SUPFAM" id="SSF51445">
    <property type="entry name" value="(Trans)glycosidases"/>
    <property type="match status" value="1"/>
</dbReference>
<evidence type="ECO:0000256" key="6">
    <source>
        <dbReference type="ARBA" id="ARBA00023295"/>
    </source>
</evidence>
<dbReference type="InterPro" id="IPR013783">
    <property type="entry name" value="Ig-like_fold"/>
</dbReference>
<evidence type="ECO:0000256" key="3">
    <source>
        <dbReference type="ARBA" id="ARBA00012756"/>
    </source>
</evidence>
<comment type="catalytic activity">
    <reaction evidence="1 8">
        <text>Hydrolysis of terminal non-reducing beta-D-galactose residues in beta-D-galactosides.</text>
        <dbReference type="EC" id="3.2.1.23"/>
    </reaction>
</comment>
<evidence type="ECO:0000256" key="7">
    <source>
        <dbReference type="ARBA" id="ARBA00032230"/>
    </source>
</evidence>
<evidence type="ECO:0000256" key="8">
    <source>
        <dbReference type="RuleBase" id="RU361154"/>
    </source>
</evidence>
<dbReference type="InterPro" id="IPR050347">
    <property type="entry name" value="Bact_Beta-galactosidase"/>
</dbReference>
<dbReference type="AlphaFoldDB" id="A0A8J2YCU3"/>
<dbReference type="PANTHER" id="PTHR46323:SF2">
    <property type="entry name" value="BETA-GALACTOSIDASE"/>
    <property type="match status" value="1"/>
</dbReference>
<evidence type="ECO:0000313" key="11">
    <source>
        <dbReference type="Proteomes" id="UP000628775"/>
    </source>
</evidence>
<dbReference type="InterPro" id="IPR023230">
    <property type="entry name" value="Glyco_hydro_2_CS"/>
</dbReference>
<accession>A0A8J2YCU3</accession>
<dbReference type="InterPro" id="IPR008979">
    <property type="entry name" value="Galactose-bd-like_sf"/>
</dbReference>
<dbReference type="Pfam" id="PF02929">
    <property type="entry name" value="Bgal_small_N"/>
    <property type="match status" value="1"/>
</dbReference>
<dbReference type="EMBL" id="BMIR01000002">
    <property type="protein sequence ID" value="GGE31726.1"/>
    <property type="molecule type" value="Genomic_DNA"/>
</dbReference>
<dbReference type="Proteomes" id="UP000628775">
    <property type="component" value="Unassembled WGS sequence"/>
</dbReference>
<dbReference type="Pfam" id="PF02837">
    <property type="entry name" value="Glyco_hydro_2_N"/>
    <property type="match status" value="1"/>
</dbReference>
<dbReference type="InterPro" id="IPR011013">
    <property type="entry name" value="Gal_mutarotase_sf_dom"/>
</dbReference>
<dbReference type="GO" id="GO:0005990">
    <property type="term" value="P:lactose catabolic process"/>
    <property type="evidence" value="ECO:0007669"/>
    <property type="project" value="TreeGrafter"/>
</dbReference>
<name>A0A8J2YCU3_9BACL</name>
<dbReference type="Pfam" id="PF02836">
    <property type="entry name" value="Glyco_hydro_2_C"/>
    <property type="match status" value="1"/>
</dbReference>
<dbReference type="FunFam" id="3.20.20.80:FF:000018">
    <property type="entry name" value="Beta-galactosidase"/>
    <property type="match status" value="1"/>
</dbReference>
<dbReference type="PRINTS" id="PR00132">
    <property type="entry name" value="GLHYDRLASE2"/>
</dbReference>
<dbReference type="SUPFAM" id="SSF74650">
    <property type="entry name" value="Galactose mutarotase-like"/>
    <property type="match status" value="1"/>
</dbReference>
<dbReference type="GO" id="GO:0004565">
    <property type="term" value="F:beta-galactosidase activity"/>
    <property type="evidence" value="ECO:0007669"/>
    <property type="project" value="UniProtKB-EC"/>
</dbReference>
<dbReference type="SUPFAM" id="SSF49303">
    <property type="entry name" value="beta-Galactosidase/glucuronidase domain"/>
    <property type="match status" value="2"/>
</dbReference>
<sequence>MTALPDWQNLNVLERHRLRDHAYFFSYPSKETALTNQRGASTCFKLLNGVWKFFYADNPHAVPEQFYAGDYDSSDWNELRVPSSWQMHGYGRPHYTNVQYPFPIQPPFVPTENPTGCYIRSFQLSEEWLGGRVILRFEGVDSAFHVWINGKEVGYSQGSRVASEFDITGALGVGENHIAVKVYQWSDGSYIEDQDMWWLSGIFRDVYLVGKPNVHIDDLFIHTDLDEAYQDGYLRVDTRVLNQLPSSVENYVIEAELYDHTNQRVASSTEILGLLPPASEKEMTLNMPIQQPEKWSAESPYLYQLLLIFKDDKGKVVEVIPQQVGFRKVELHEGVMRINGAAIKLKGVNRHDHHPVYGKAVPLDWMVEDVKLMKQHNINAVRTSHYPNDPRFYELCDRFGLYVIDEADLECHGFEIAGNGDQISDDPEWEAAYLDRMRRMVERDKNHPAIIMWSLGNESGYGCNHQAMAWWAKERDASRLIHYEGETRKLMSAAGGENFPQEDPVSSDVHTTMYTSVEIMEQLGQRTDLQKPHILCEYAHAMGNGPGGLKAYWETFYKYPRLQGGFVWEWLDHGIRQEAEDGEVYYAYGGDFGDQPHDSNFVIDGLVRPDHTPSPGLLEYKKVIQPVRVTAADLQAGNLTIRNLYDFISLDHLHLSWSIEADGKVVDGGKINLPTIFPGDQRDVHIPFSLQEETIQANTDYWLQVAFRLGSDTLWAPAGHMVAWEQFKLPVGFKKERRVSFDRLAPLSLEENTTTLFIKGDDFTLAFNKIYGVIDAWQAQGEEVLVEGPRLNLWRAPIDNDFWSQSDDRDMGTFADWTSYGLRDVQHHVYSVETEIKNPCIDVIVKSRVAPPRLAWGMATTYTYSIYRNGAVRLEVRGHPEENGPKTLPRIGLQLKLPKVFEQVKWYGKGPGEAYADSQQANRYGVWSTTVDDLMTNYVVPQENGLRYDVKWSALTTQEGLGLAIMGAPHYHFSAHYFTTADLEKARHTHELTKREVITYTLDHKHHGLGTASCGPDVQDPYRLYTEDFHFKVLFRPFSTSEWQAEEIGKQPFD</sequence>
<dbReference type="InterPro" id="IPR006104">
    <property type="entry name" value="Glyco_hydro_2_N"/>
</dbReference>